<name>A0ABS3L081_9STAP</name>
<evidence type="ECO:0000256" key="4">
    <source>
        <dbReference type="ARBA" id="ARBA00040194"/>
    </source>
</evidence>
<gene>
    <name evidence="6" type="ORF">J3T88_06380</name>
</gene>
<dbReference type="Proteomes" id="UP000664081">
    <property type="component" value="Unassembled WGS sequence"/>
</dbReference>
<dbReference type="PANTHER" id="PTHR41286:SF1">
    <property type="entry name" value="HNH NUCLEASE YAJD-RELATED"/>
    <property type="match status" value="1"/>
</dbReference>
<dbReference type="CDD" id="cd00085">
    <property type="entry name" value="HNHc"/>
    <property type="match status" value="1"/>
</dbReference>
<comment type="caution">
    <text evidence="6">The sequence shown here is derived from an EMBL/GenBank/DDBJ whole genome shotgun (WGS) entry which is preliminary data.</text>
</comment>
<protein>
    <recommendedName>
        <fullName evidence="4">Putative HNH nuclease YajD</fullName>
    </recommendedName>
</protein>
<dbReference type="Gene3D" id="1.10.30.50">
    <property type="match status" value="1"/>
</dbReference>
<keyword evidence="1" id="KW-0540">Nuclease</keyword>
<keyword evidence="7" id="KW-1185">Reference proteome</keyword>
<keyword evidence="6" id="KW-0255">Endonuclease</keyword>
<comment type="similarity">
    <text evidence="3">Belongs to the HNH nuclease family.</text>
</comment>
<feature type="domain" description="HNH nuclease" evidence="5">
    <location>
        <begin position="29"/>
        <end position="94"/>
    </location>
</feature>
<evidence type="ECO:0000313" key="6">
    <source>
        <dbReference type="EMBL" id="MBO1226952.1"/>
    </source>
</evidence>
<evidence type="ECO:0000256" key="3">
    <source>
        <dbReference type="ARBA" id="ARBA00038412"/>
    </source>
</evidence>
<dbReference type="InterPro" id="IPR002711">
    <property type="entry name" value="HNH"/>
</dbReference>
<dbReference type="SMART" id="SM00507">
    <property type="entry name" value="HNHc"/>
    <property type="match status" value="1"/>
</dbReference>
<accession>A0ABS3L081</accession>
<evidence type="ECO:0000313" key="7">
    <source>
        <dbReference type="Proteomes" id="UP000664081"/>
    </source>
</evidence>
<dbReference type="Pfam" id="PF01844">
    <property type="entry name" value="HNH"/>
    <property type="match status" value="1"/>
</dbReference>
<proteinExistence type="inferred from homology"/>
<dbReference type="InterPro" id="IPR003615">
    <property type="entry name" value="HNH_nuc"/>
</dbReference>
<evidence type="ECO:0000256" key="2">
    <source>
        <dbReference type="ARBA" id="ARBA00022801"/>
    </source>
</evidence>
<dbReference type="EMBL" id="JAFNLT010000004">
    <property type="protein sequence ID" value="MBO1226952.1"/>
    <property type="molecule type" value="Genomic_DNA"/>
</dbReference>
<keyword evidence="2" id="KW-0378">Hydrolase</keyword>
<dbReference type="RefSeq" id="WP_207572586.1">
    <property type="nucleotide sequence ID" value="NZ_JAFNLQ010000014.1"/>
</dbReference>
<reference evidence="6 7" key="1">
    <citation type="submission" date="2021-03" db="EMBL/GenBank/DDBJ databases">
        <title>Staphylococci and Mammaliicocci in bats.</title>
        <authorList>
            <person name="Fountain K."/>
        </authorList>
    </citation>
    <scope>NUCLEOTIDE SEQUENCE [LARGE SCALE GENOMIC DNA]</scope>
    <source>
        <strain evidence="6 7">18_1_E_SW</strain>
    </source>
</reference>
<evidence type="ECO:0000259" key="5">
    <source>
        <dbReference type="SMART" id="SM00507"/>
    </source>
</evidence>
<dbReference type="PANTHER" id="PTHR41286">
    <property type="entry name" value="HNH NUCLEASE YAJD-RELATED"/>
    <property type="match status" value="1"/>
</dbReference>
<sequence>MHDALAKRYNNFESYKDRKSFYLSRRWRRFRHEVLRRDHYECVECNKYGRLTTDLKLHNNRRGLEVDHIIELEKRPDLAYDMNNLQTLCVNCHNKKHNRFQKSEKKFKDEKW</sequence>
<organism evidence="6 7">
    <name type="scientific">Staphylococcus nepalensis</name>
    <dbReference type="NCBI Taxonomy" id="214473"/>
    <lineage>
        <taxon>Bacteria</taxon>
        <taxon>Bacillati</taxon>
        <taxon>Bacillota</taxon>
        <taxon>Bacilli</taxon>
        <taxon>Bacillales</taxon>
        <taxon>Staphylococcaceae</taxon>
        <taxon>Staphylococcus</taxon>
    </lineage>
</organism>
<dbReference type="GO" id="GO:0004519">
    <property type="term" value="F:endonuclease activity"/>
    <property type="evidence" value="ECO:0007669"/>
    <property type="project" value="UniProtKB-KW"/>
</dbReference>
<evidence type="ECO:0000256" key="1">
    <source>
        <dbReference type="ARBA" id="ARBA00022722"/>
    </source>
</evidence>